<reference evidence="1" key="1">
    <citation type="submission" date="2021-05" db="EMBL/GenBank/DDBJ databases">
        <authorList>
            <person name="Scholz U."/>
            <person name="Mascher M."/>
            <person name="Fiebig A."/>
        </authorList>
    </citation>
    <scope>NUCLEOTIDE SEQUENCE [LARGE SCALE GENOMIC DNA]</scope>
</reference>
<organism evidence="1 2">
    <name type="scientific">Avena sativa</name>
    <name type="common">Oat</name>
    <dbReference type="NCBI Taxonomy" id="4498"/>
    <lineage>
        <taxon>Eukaryota</taxon>
        <taxon>Viridiplantae</taxon>
        <taxon>Streptophyta</taxon>
        <taxon>Embryophyta</taxon>
        <taxon>Tracheophyta</taxon>
        <taxon>Spermatophyta</taxon>
        <taxon>Magnoliopsida</taxon>
        <taxon>Liliopsida</taxon>
        <taxon>Poales</taxon>
        <taxon>Poaceae</taxon>
        <taxon>BOP clade</taxon>
        <taxon>Pooideae</taxon>
        <taxon>Poodae</taxon>
        <taxon>Poeae</taxon>
        <taxon>Poeae Chloroplast Group 1 (Aveneae type)</taxon>
        <taxon>Aveninae</taxon>
        <taxon>Avena</taxon>
    </lineage>
</organism>
<evidence type="ECO:0000313" key="2">
    <source>
        <dbReference type="Proteomes" id="UP001732700"/>
    </source>
</evidence>
<reference evidence="1" key="2">
    <citation type="submission" date="2025-09" db="UniProtKB">
        <authorList>
            <consortium name="EnsemblPlants"/>
        </authorList>
    </citation>
    <scope>IDENTIFICATION</scope>
</reference>
<dbReference type="Proteomes" id="UP001732700">
    <property type="component" value="Chromosome 2C"/>
</dbReference>
<proteinExistence type="predicted"/>
<evidence type="ECO:0000313" key="1">
    <source>
        <dbReference type="EnsemblPlants" id="AVESA.00010b.r2.2CG0323540.1.CDS"/>
    </source>
</evidence>
<sequence length="544" mass="59232">MGSRRPRRVSWATGPNLCKVRLFISEDSPSQAGLRPQDNLQAKGSCFMHAAGPSSDDSLPPGFESPQPTNDPKIDISQIPRIKWKCPPHILLDTDWHIAFGEESKEIATQNERMFGALEAMYPRASNIPPNPFVSPGVKDTGYDDSRTLLVPLIPVEDDDSSDQSEEPVLDMPNHHHQSEKYDPARISVPQLSNTLIRTAQQHPCGSSGATGYSVSVEPDVLAAASAAFTAIMQSNQNGSMVDEDLLVKILSDPAQVERLMQEYNQIRHEQSRSSSVVAPVPPGQPPQMAASVSMSASVSFSDHMTTIQNLPPPRMAVSAPFQNTNSTLPPPQNTNSTLPPPQMVVPPQMAPTPMMNRPPQGFPHIPMNRPLGSSPAMNAMHFPSGSSMPMNSMNLPQGPSLAMNVMNRPQSSNSSMSAMNLPPGSSPALNFASAPARGITYYKTLIHQHGGERKDPPEQQQMQQQTQYGMYHQSAPSQTDVINGVSMVNRDTKPRPMKLCAYFNGPRGCRNGASCTFLHDSSAPPRQDGSKRLKLDNRIAGRN</sequence>
<protein>
    <submittedName>
        <fullName evidence="1">Uncharacterized protein</fullName>
    </submittedName>
</protein>
<keyword evidence="2" id="KW-1185">Reference proteome</keyword>
<dbReference type="EnsemblPlants" id="AVESA.00010b.r2.2CG0323540.1">
    <property type="protein sequence ID" value="AVESA.00010b.r2.2CG0323540.1.CDS"/>
    <property type="gene ID" value="AVESA.00010b.r2.2CG0323540"/>
</dbReference>
<name>A0ACD5UWR2_AVESA</name>
<accession>A0ACD5UWR2</accession>